<dbReference type="Proteomes" id="UP000363661">
    <property type="component" value="Unassembled WGS sequence"/>
</dbReference>
<evidence type="ECO:0000313" key="1">
    <source>
        <dbReference type="EMBL" id="VUX21601.1"/>
    </source>
</evidence>
<reference evidence="1 2" key="1">
    <citation type="submission" date="2019-07" db="EMBL/GenBank/DDBJ databases">
        <authorList>
            <person name="Hibberd C M."/>
            <person name="Gehrig L. J."/>
            <person name="Chang H.-W."/>
            <person name="Venkatesh S."/>
        </authorList>
    </citation>
    <scope>NUCLEOTIDE SEQUENCE [LARGE SCALE GENOMIC DNA]</scope>
    <source>
        <strain evidence="1">Ruminococcus_torques_SSTS_Bg7063</strain>
    </source>
</reference>
<sequence>MKKHRNFLVGTIATICLTTVMPFSVLAGNIGDSKLPEKFISYTGWADTSYRNKKDYTSHYIMNNSGFDLWVISQNVDKKNMTVRGHAIVRGGEWFIYNTVKEDGFNSCRLHISTATSGTSGKLSGKWSPDSVGNYPVANP</sequence>
<dbReference type="Pfam" id="PF10916">
    <property type="entry name" value="DUF2712"/>
    <property type="match status" value="1"/>
</dbReference>
<keyword evidence="2" id="KW-1185">Reference proteome</keyword>
<dbReference type="InterPro" id="IPR020208">
    <property type="entry name" value="DUF2712"/>
</dbReference>
<dbReference type="RefSeq" id="WP_144367909.1">
    <property type="nucleotide sequence ID" value="NZ_CABHNA010000099.1"/>
</dbReference>
<accession>A0A564UQM7</accession>
<gene>
    <name evidence="1" type="ORF">RTSSTS7063_02780</name>
</gene>
<protein>
    <submittedName>
        <fullName evidence="1">Uncharacterized protein</fullName>
    </submittedName>
</protein>
<organism evidence="1 2">
    <name type="scientific">[Ruminococcus] torques</name>
    <dbReference type="NCBI Taxonomy" id="33039"/>
    <lineage>
        <taxon>Bacteria</taxon>
        <taxon>Bacillati</taxon>
        <taxon>Bacillota</taxon>
        <taxon>Clostridia</taxon>
        <taxon>Lachnospirales</taxon>
        <taxon>Lachnospiraceae</taxon>
        <taxon>Mediterraneibacter</taxon>
    </lineage>
</organism>
<dbReference type="EMBL" id="CABHNA010000099">
    <property type="protein sequence ID" value="VUX21601.1"/>
    <property type="molecule type" value="Genomic_DNA"/>
</dbReference>
<proteinExistence type="predicted"/>
<dbReference type="AlphaFoldDB" id="A0A564UQM7"/>
<name>A0A564UQM7_9FIRM</name>
<evidence type="ECO:0000313" key="2">
    <source>
        <dbReference type="Proteomes" id="UP000363661"/>
    </source>
</evidence>